<dbReference type="Proteomes" id="UP001054945">
    <property type="component" value="Unassembled WGS sequence"/>
</dbReference>
<keyword evidence="2" id="KW-1185">Reference proteome</keyword>
<evidence type="ECO:0000313" key="1">
    <source>
        <dbReference type="EMBL" id="GIY28039.1"/>
    </source>
</evidence>
<gene>
    <name evidence="1" type="ORF">CEXT_733321</name>
</gene>
<sequence length="183" mass="21190">MNFNLNPLSVVNAMFFIVRPPGIHYHSLRLSRIRYGRQDYHSMKESNLNTLQLVNEWKSDRCYQILTIGDVRKRGEAVTLKILPVGKKKKKNSTRLEAAIARKTERRKQQNAVFRFPSTLSERVALYPSAMCEGVELDGGRTKKDLLIKTKALWSRWTNVTREFLTIEKIVDQVDESISSCFV</sequence>
<accession>A0AAV4S227</accession>
<dbReference type="AlphaFoldDB" id="A0AAV4S227"/>
<comment type="caution">
    <text evidence="1">The sequence shown here is derived from an EMBL/GenBank/DDBJ whole genome shotgun (WGS) entry which is preliminary data.</text>
</comment>
<organism evidence="1 2">
    <name type="scientific">Caerostris extrusa</name>
    <name type="common">Bark spider</name>
    <name type="synonym">Caerostris bankana</name>
    <dbReference type="NCBI Taxonomy" id="172846"/>
    <lineage>
        <taxon>Eukaryota</taxon>
        <taxon>Metazoa</taxon>
        <taxon>Ecdysozoa</taxon>
        <taxon>Arthropoda</taxon>
        <taxon>Chelicerata</taxon>
        <taxon>Arachnida</taxon>
        <taxon>Araneae</taxon>
        <taxon>Araneomorphae</taxon>
        <taxon>Entelegynae</taxon>
        <taxon>Araneoidea</taxon>
        <taxon>Araneidae</taxon>
        <taxon>Caerostris</taxon>
    </lineage>
</organism>
<protein>
    <submittedName>
        <fullName evidence="1">Uncharacterized protein</fullName>
    </submittedName>
</protein>
<name>A0AAV4S227_CAEEX</name>
<evidence type="ECO:0000313" key="2">
    <source>
        <dbReference type="Proteomes" id="UP001054945"/>
    </source>
</evidence>
<dbReference type="EMBL" id="BPLR01008898">
    <property type="protein sequence ID" value="GIY28039.1"/>
    <property type="molecule type" value="Genomic_DNA"/>
</dbReference>
<reference evidence="1 2" key="1">
    <citation type="submission" date="2021-06" db="EMBL/GenBank/DDBJ databases">
        <title>Caerostris extrusa draft genome.</title>
        <authorList>
            <person name="Kono N."/>
            <person name="Arakawa K."/>
        </authorList>
    </citation>
    <scope>NUCLEOTIDE SEQUENCE [LARGE SCALE GENOMIC DNA]</scope>
</reference>
<proteinExistence type="predicted"/>